<gene>
    <name evidence="4" type="ORF">EUA04_24830</name>
    <name evidence="3" type="ORF">WN67_16065</name>
</gene>
<dbReference type="EMBL" id="LAUZ02000058">
    <property type="protein sequence ID" value="KKF00989.1"/>
    <property type="molecule type" value="Genomic_DNA"/>
</dbReference>
<feature type="transmembrane region" description="Helical" evidence="2">
    <location>
        <begin position="56"/>
        <end position="79"/>
    </location>
</feature>
<feature type="compositionally biased region" description="Pro residues" evidence="1">
    <location>
        <begin position="1"/>
        <end position="19"/>
    </location>
</feature>
<evidence type="ECO:0000256" key="2">
    <source>
        <dbReference type="SAM" id="Phobius"/>
    </source>
</evidence>
<name>A0A0M2K236_9MYCO</name>
<evidence type="ECO:0000313" key="5">
    <source>
        <dbReference type="Proteomes" id="UP000034150"/>
    </source>
</evidence>
<dbReference type="Proteomes" id="UP000294952">
    <property type="component" value="Unassembled WGS sequence"/>
</dbReference>
<keyword evidence="2" id="KW-0812">Transmembrane</keyword>
<keyword evidence="2" id="KW-1133">Transmembrane helix</keyword>
<dbReference type="RefSeq" id="WP_046364044.1">
    <property type="nucleotide sequence ID" value="NZ_CALTXN010000010.1"/>
</dbReference>
<protein>
    <submittedName>
        <fullName evidence="3">Uncharacterized protein</fullName>
    </submittedName>
</protein>
<dbReference type="STRING" id="1807.MOBUDSM44075_01326"/>
<comment type="caution">
    <text evidence="3">The sequence shown here is derived from an EMBL/GenBank/DDBJ whole genome shotgun (WGS) entry which is preliminary data.</text>
</comment>
<dbReference type="PATRIC" id="fig|1807.13.peg.4301"/>
<feature type="region of interest" description="Disordered" evidence="1">
    <location>
        <begin position="1"/>
        <end position="42"/>
    </location>
</feature>
<dbReference type="AlphaFoldDB" id="A0A0M2K236"/>
<evidence type="ECO:0000313" key="6">
    <source>
        <dbReference type="Proteomes" id="UP000294952"/>
    </source>
</evidence>
<feature type="region of interest" description="Disordered" evidence="1">
    <location>
        <begin position="120"/>
        <end position="149"/>
    </location>
</feature>
<evidence type="ECO:0000313" key="4">
    <source>
        <dbReference type="EMBL" id="TDL03867.1"/>
    </source>
</evidence>
<keyword evidence="5" id="KW-1185">Reference proteome</keyword>
<sequence>MSETPPPSAPQSSSPPPDQNEPATGPVFAPPPAYTEPAPTPQNTVYVERSSRLTKVAAWVGIVAGSLFIVVVIFGAGFFTGKAVGNHRDYDRGHEMMMRPGASMFPMGPPGGFQRGPSFSGPFGPGQIIEIPRPGGTPGEPDTPAPPRP</sequence>
<dbReference type="Proteomes" id="UP000034150">
    <property type="component" value="Unassembled WGS sequence"/>
</dbReference>
<reference evidence="3 5" key="1">
    <citation type="submission" date="2015-04" db="EMBL/GenBank/DDBJ databases">
        <title>Genome sequence of Mycobacterium obuense UC1.</title>
        <authorList>
            <person name="Greninger A.L."/>
            <person name="Cunningham G."/>
            <person name="Chiu C.Y."/>
            <person name="Miller S."/>
        </authorList>
    </citation>
    <scope>NUCLEOTIDE SEQUENCE [LARGE SCALE GENOMIC DNA]</scope>
    <source>
        <strain evidence="3 5">UC1</strain>
    </source>
</reference>
<reference evidence="4 6" key="2">
    <citation type="submission" date="2019-01" db="EMBL/GenBank/DDBJ databases">
        <title>High-quality-draft genome sequences of five non-tuberculosis mycobacteriaceae isolated from a nosocomial environment.</title>
        <authorList>
            <person name="Tiago I."/>
            <person name="Alarico S."/>
            <person name="Pereira S.G."/>
            <person name="Coelho C."/>
            <person name="Maranha A."/>
            <person name="Empadinhas N."/>
        </authorList>
    </citation>
    <scope>NUCLEOTIDE SEQUENCE [LARGE SCALE GENOMIC DNA]</scope>
    <source>
        <strain evidence="4 6">22DIII</strain>
    </source>
</reference>
<evidence type="ECO:0000256" key="1">
    <source>
        <dbReference type="SAM" id="MobiDB-lite"/>
    </source>
</evidence>
<keyword evidence="2" id="KW-0472">Membrane</keyword>
<organism evidence="3 5">
    <name type="scientific">Mycolicibacterium obuense</name>
    <dbReference type="NCBI Taxonomy" id="1807"/>
    <lineage>
        <taxon>Bacteria</taxon>
        <taxon>Bacillati</taxon>
        <taxon>Actinomycetota</taxon>
        <taxon>Actinomycetes</taxon>
        <taxon>Mycobacteriales</taxon>
        <taxon>Mycobacteriaceae</taxon>
        <taxon>Mycolicibacterium</taxon>
    </lineage>
</organism>
<proteinExistence type="predicted"/>
<feature type="compositionally biased region" description="Pro residues" evidence="1">
    <location>
        <begin position="28"/>
        <end position="40"/>
    </location>
</feature>
<dbReference type="EMBL" id="SDLP01000010">
    <property type="protein sequence ID" value="TDL03867.1"/>
    <property type="molecule type" value="Genomic_DNA"/>
</dbReference>
<accession>A0A0M2K236</accession>
<evidence type="ECO:0000313" key="3">
    <source>
        <dbReference type="EMBL" id="KKF00989.1"/>
    </source>
</evidence>